<dbReference type="Pfam" id="PF08534">
    <property type="entry name" value="Redoxin"/>
    <property type="match status" value="1"/>
</dbReference>
<feature type="disulfide bond" description="Redox-active" evidence="6">
    <location>
        <begin position="73"/>
        <end position="107"/>
    </location>
</feature>
<comment type="caution">
    <text evidence="8">The sequence shown here is derived from an EMBL/GenBank/DDBJ whole genome shotgun (WGS) entry which is preliminary data.</text>
</comment>
<dbReference type="InterPro" id="IPR050455">
    <property type="entry name" value="Tpx_Peroxidase_subfamily"/>
</dbReference>
<evidence type="ECO:0000256" key="4">
    <source>
        <dbReference type="ARBA" id="ARBA00023157"/>
    </source>
</evidence>
<dbReference type="InterPro" id="IPR013766">
    <property type="entry name" value="Thioredoxin_domain"/>
</dbReference>
<dbReference type="PANTHER" id="PTHR43110">
    <property type="entry name" value="THIOL PEROXIDASE"/>
    <property type="match status" value="1"/>
</dbReference>
<gene>
    <name evidence="6" type="primary">tpx</name>
    <name evidence="8" type="ORF">CLV99_3371</name>
</gene>
<dbReference type="InterPro" id="IPR013740">
    <property type="entry name" value="Redoxin"/>
</dbReference>
<dbReference type="NCBIfam" id="NF001808">
    <property type="entry name" value="PRK00522.1"/>
    <property type="match status" value="1"/>
</dbReference>
<dbReference type="InterPro" id="IPR002065">
    <property type="entry name" value="TPX"/>
</dbReference>
<dbReference type="HAMAP" id="MF_00269">
    <property type="entry name" value="Tpx"/>
    <property type="match status" value="1"/>
</dbReference>
<comment type="catalytic activity">
    <reaction evidence="6">
        <text>a hydroperoxide + [thioredoxin]-dithiol = an alcohol + [thioredoxin]-disulfide + H2O</text>
        <dbReference type="Rhea" id="RHEA:62620"/>
        <dbReference type="Rhea" id="RHEA-COMP:10698"/>
        <dbReference type="Rhea" id="RHEA-COMP:10700"/>
        <dbReference type="ChEBI" id="CHEBI:15377"/>
        <dbReference type="ChEBI" id="CHEBI:29950"/>
        <dbReference type="ChEBI" id="CHEBI:30879"/>
        <dbReference type="ChEBI" id="CHEBI:35924"/>
        <dbReference type="ChEBI" id="CHEBI:50058"/>
        <dbReference type="EC" id="1.11.1.24"/>
    </reaction>
</comment>
<evidence type="ECO:0000313" key="9">
    <source>
        <dbReference type="Proteomes" id="UP000295292"/>
    </source>
</evidence>
<reference evidence="8 9" key="1">
    <citation type="submission" date="2019-03" db="EMBL/GenBank/DDBJ databases">
        <title>Genomic Encyclopedia of Archaeal and Bacterial Type Strains, Phase II (KMG-II): from individual species to whole genera.</title>
        <authorList>
            <person name="Goeker M."/>
        </authorList>
    </citation>
    <scope>NUCLEOTIDE SEQUENCE [LARGE SCALE GENOMIC DNA]</scope>
    <source>
        <strain evidence="8 9">DSM 28353</strain>
    </source>
</reference>
<dbReference type="AlphaFoldDB" id="A0A4R6WCL0"/>
<dbReference type="PANTHER" id="PTHR43110:SF1">
    <property type="entry name" value="THIOL PEROXIDASE"/>
    <property type="match status" value="1"/>
</dbReference>
<dbReference type="EC" id="1.11.1.24" evidence="6"/>
<evidence type="ECO:0000256" key="6">
    <source>
        <dbReference type="HAMAP-Rule" id="MF_00269"/>
    </source>
</evidence>
<dbReference type="CDD" id="cd03014">
    <property type="entry name" value="PRX_Atyp2cys"/>
    <property type="match status" value="1"/>
</dbReference>
<dbReference type="Gene3D" id="3.40.30.10">
    <property type="entry name" value="Glutaredoxin"/>
    <property type="match status" value="1"/>
</dbReference>
<dbReference type="PROSITE" id="PS51352">
    <property type="entry name" value="THIOREDOXIN_2"/>
    <property type="match status" value="1"/>
</dbReference>
<keyword evidence="9" id="KW-1185">Reference proteome</keyword>
<comment type="function">
    <text evidence="6">Thiol-specific peroxidase that catalyzes the reduction of hydrogen peroxide and organic hydroperoxides to water and alcohols, respectively. Plays a role in cell protection against oxidative stress by detoxifying peroxides.</text>
</comment>
<dbReference type="PROSITE" id="PS01265">
    <property type="entry name" value="TPX"/>
    <property type="match status" value="1"/>
</dbReference>
<dbReference type="Proteomes" id="UP000295292">
    <property type="component" value="Unassembled WGS sequence"/>
</dbReference>
<keyword evidence="4 6" id="KW-1015">Disulfide bond</keyword>
<protein>
    <recommendedName>
        <fullName evidence="6">Thiol peroxidase</fullName>
        <shortName evidence="6">Tpx</shortName>
        <ecNumber evidence="6">1.11.1.24</ecNumber>
    </recommendedName>
    <alternativeName>
        <fullName evidence="6">Peroxiredoxin tpx</fullName>
        <shortName evidence="6">Prx</shortName>
    </alternativeName>
    <alternativeName>
        <fullName evidence="6">Thioredoxin peroxidase</fullName>
    </alternativeName>
    <alternativeName>
        <fullName evidence="6">Thioredoxin-dependent peroxiredoxin</fullName>
    </alternativeName>
</protein>
<dbReference type="GO" id="GO:0008379">
    <property type="term" value="F:thioredoxin peroxidase activity"/>
    <property type="evidence" value="ECO:0007669"/>
    <property type="project" value="UniProtKB-UniRule"/>
</dbReference>
<evidence type="ECO:0000256" key="1">
    <source>
        <dbReference type="ARBA" id="ARBA00022559"/>
    </source>
</evidence>
<organism evidence="8 9">
    <name type="scientific">Sphingobacterium yanglingense</name>
    <dbReference type="NCBI Taxonomy" id="1437280"/>
    <lineage>
        <taxon>Bacteria</taxon>
        <taxon>Pseudomonadati</taxon>
        <taxon>Bacteroidota</taxon>
        <taxon>Sphingobacteriia</taxon>
        <taxon>Sphingobacteriales</taxon>
        <taxon>Sphingobacteriaceae</taxon>
        <taxon>Sphingobacterium</taxon>
    </lineage>
</organism>
<dbReference type="EMBL" id="SNYV01000016">
    <property type="protein sequence ID" value="TDQ75678.1"/>
    <property type="molecule type" value="Genomic_DNA"/>
</dbReference>
<comment type="subunit">
    <text evidence="6">Homodimer.</text>
</comment>
<name>A0A4R6WCL0_9SPHI</name>
<evidence type="ECO:0000313" key="8">
    <source>
        <dbReference type="EMBL" id="TDQ75678.1"/>
    </source>
</evidence>
<proteinExistence type="inferred from homology"/>
<evidence type="ECO:0000259" key="7">
    <source>
        <dbReference type="PROSITE" id="PS51352"/>
    </source>
</evidence>
<feature type="domain" description="Thioredoxin" evidence="7">
    <location>
        <begin position="31"/>
        <end position="178"/>
    </location>
</feature>
<dbReference type="InterPro" id="IPR036249">
    <property type="entry name" value="Thioredoxin-like_sf"/>
</dbReference>
<keyword evidence="3 6" id="KW-0560">Oxidoreductase</keyword>
<evidence type="ECO:0000256" key="5">
    <source>
        <dbReference type="ARBA" id="ARBA00023284"/>
    </source>
</evidence>
<feature type="active site" description="Cysteine sulfenic acid (-SOH) intermediate" evidence="6">
    <location>
        <position position="73"/>
    </location>
</feature>
<evidence type="ECO:0000256" key="3">
    <source>
        <dbReference type="ARBA" id="ARBA00023002"/>
    </source>
</evidence>
<keyword evidence="1 6" id="KW-0575">Peroxidase</keyword>
<keyword evidence="2 6" id="KW-0049">Antioxidant</keyword>
<keyword evidence="5 6" id="KW-0676">Redox-active center</keyword>
<comment type="similarity">
    <text evidence="6">Belongs to the peroxiredoxin family. Tpx subfamily.</text>
</comment>
<dbReference type="InterPro" id="IPR018219">
    <property type="entry name" value="Tpx_CS"/>
</dbReference>
<sequence>MKITILMALNIIIMSQVLFKGITVNTAGSLPAVGTKSPDFSLTAADLSQKSLSDFLGKKIVLNIFPSIDTGTCAMSVRTFNQKAASMDNTVVLCISKDLPFAQGRFCAAEGIENVVTLSEYKDNAFSEAYGVRFSDGPLQGLLSRAVVVLDESGKVVYTEQVAETTNEPDYEAAIASL</sequence>
<accession>A0A4R6WCL0</accession>
<evidence type="ECO:0000256" key="2">
    <source>
        <dbReference type="ARBA" id="ARBA00022862"/>
    </source>
</evidence>
<dbReference type="SUPFAM" id="SSF52833">
    <property type="entry name" value="Thioredoxin-like"/>
    <property type="match status" value="1"/>
</dbReference>
<comment type="miscellaneous">
    <text evidence="6">The active site is a conserved redox-active cysteine residue, the peroxidatic cysteine (C(P)), which makes the nucleophilic attack on the peroxide substrate. The peroxide oxidizes the C(P)-SH to cysteine sulfenic acid (C(P)-SOH), which then reacts with another cysteine residue, the resolving cysteine (C(R)), to form a disulfide bridge. The disulfide is subsequently reduced by an appropriate electron donor to complete the catalytic cycle. In this atypical 2-Cys peroxiredoxin, C(R) is present in the same subunit to form an intramolecular disulfide. The disulfide is subsequently reduced by thioredoxin.</text>
</comment>